<dbReference type="KEGG" id="vg:5470309"/>
<name>A7KAA0_9PHYC</name>
<evidence type="ECO:0000313" key="1">
    <source>
        <dbReference type="EMBL" id="ABT16974.1"/>
    </source>
</evidence>
<dbReference type="Proteomes" id="UP000202420">
    <property type="component" value="Segment"/>
</dbReference>
<dbReference type="EMBL" id="EF101928">
    <property type="protein sequence ID" value="ABT16974.1"/>
    <property type="molecule type" value="Genomic_DNA"/>
</dbReference>
<dbReference type="GeneID" id="5470309"/>
<reference evidence="1 2" key="1">
    <citation type="submission" date="2006-09" db="EMBL/GenBank/DDBJ databases">
        <title>Sequence and annotation of the 288-kb ATCV-1 virus that infects an endosymbiotic Chlorella strain of the heliozoon Acanthocystis turfacea.</title>
        <authorList>
            <person name="Fitzgerald L.A."/>
            <person name="Graves M.V."/>
            <person name="Li X."/>
            <person name="Pfitzner A.J.P."/>
            <person name="Hartigan J."/>
            <person name="Van Etten J.L."/>
        </authorList>
    </citation>
    <scope>NUCLEOTIDE SEQUENCE [LARGE SCALE GENOMIC DNA]</scope>
    <source>
        <strain evidence="1 2">ATCV-1</strain>
    </source>
</reference>
<keyword evidence="2" id="KW-1185">Reference proteome</keyword>
<sequence>MVTLGLWEHQYFWYASHSSRCWIGETSSRTIPEGALIAKLKTVVEAGLNMSSSASTPAFIMNCVMGSALFPRIRRI</sequence>
<gene>
    <name evidence="1" type="primary">z840R</name>
    <name evidence="1" type="ORF">ATCV1_z840R</name>
</gene>
<evidence type="ECO:0000313" key="2">
    <source>
        <dbReference type="Proteomes" id="UP000202420"/>
    </source>
</evidence>
<proteinExistence type="predicted"/>
<dbReference type="RefSeq" id="YP_001427321.1">
    <property type="nucleotide sequence ID" value="NC_008724.1"/>
</dbReference>
<organism evidence="1 2">
    <name type="scientific">Chlorovirus heliozoae</name>
    <dbReference type="NCBI Taxonomy" id="322019"/>
    <lineage>
        <taxon>Viruses</taxon>
        <taxon>Varidnaviria</taxon>
        <taxon>Bamfordvirae</taxon>
        <taxon>Nucleocytoviricota</taxon>
        <taxon>Megaviricetes</taxon>
        <taxon>Algavirales</taxon>
        <taxon>Phycodnaviridae</taxon>
        <taxon>Chlorovirus</taxon>
    </lineage>
</organism>
<accession>A7KAA0</accession>
<protein>
    <submittedName>
        <fullName evidence="1">Uncharacterized protein z840R</fullName>
    </submittedName>
</protein>